<dbReference type="EMBL" id="JAURVH010001514">
    <property type="protein sequence ID" value="KAK5933466.1"/>
    <property type="molecule type" value="Genomic_DNA"/>
</dbReference>
<gene>
    <name evidence="1" type="ORF">CgunFtcFv8_013946</name>
</gene>
<evidence type="ECO:0000313" key="2">
    <source>
        <dbReference type="Proteomes" id="UP001331515"/>
    </source>
</evidence>
<organism evidence="1 2">
    <name type="scientific">Champsocephalus gunnari</name>
    <name type="common">Mackerel icefish</name>
    <dbReference type="NCBI Taxonomy" id="52237"/>
    <lineage>
        <taxon>Eukaryota</taxon>
        <taxon>Metazoa</taxon>
        <taxon>Chordata</taxon>
        <taxon>Craniata</taxon>
        <taxon>Vertebrata</taxon>
        <taxon>Euteleostomi</taxon>
        <taxon>Actinopterygii</taxon>
        <taxon>Neopterygii</taxon>
        <taxon>Teleostei</taxon>
        <taxon>Neoteleostei</taxon>
        <taxon>Acanthomorphata</taxon>
        <taxon>Eupercaria</taxon>
        <taxon>Perciformes</taxon>
        <taxon>Notothenioidei</taxon>
        <taxon>Channichthyidae</taxon>
        <taxon>Champsocephalus</taxon>
    </lineage>
</organism>
<keyword evidence="2" id="KW-1185">Reference proteome</keyword>
<dbReference type="AlphaFoldDB" id="A0AAN8E1S3"/>
<proteinExistence type="predicted"/>
<evidence type="ECO:0000313" key="1">
    <source>
        <dbReference type="EMBL" id="KAK5933466.1"/>
    </source>
</evidence>
<sequence length="76" mass="8536">MAAQQGEGQLEDAIFLADLLCKQRKEEEDGARAASSRSRIRWVGKDAQERPLKRRSRSGATCRRAKGLCMYTGIHD</sequence>
<accession>A0AAN8E1S3</accession>
<comment type="caution">
    <text evidence="1">The sequence shown here is derived from an EMBL/GenBank/DDBJ whole genome shotgun (WGS) entry which is preliminary data.</text>
</comment>
<name>A0AAN8E1S3_CHAGU</name>
<reference evidence="1 2" key="1">
    <citation type="journal article" date="2023" name="Mol. Biol. Evol.">
        <title>Genomics of Secondarily Temperate Adaptation in the Only Non-Antarctic Icefish.</title>
        <authorList>
            <person name="Rivera-Colon A.G."/>
            <person name="Rayamajhi N."/>
            <person name="Minhas B.F."/>
            <person name="Madrigal G."/>
            <person name="Bilyk K.T."/>
            <person name="Yoon V."/>
            <person name="Hune M."/>
            <person name="Gregory S."/>
            <person name="Cheng C.H.C."/>
            <person name="Catchen J.M."/>
        </authorList>
    </citation>
    <scope>NUCLEOTIDE SEQUENCE [LARGE SCALE GENOMIC DNA]</scope>
    <source>
        <tissue evidence="1">White muscle</tissue>
    </source>
</reference>
<protein>
    <submittedName>
        <fullName evidence="1">Uncharacterized protein</fullName>
    </submittedName>
</protein>
<dbReference type="Proteomes" id="UP001331515">
    <property type="component" value="Unassembled WGS sequence"/>
</dbReference>